<organism evidence="7 8">
    <name type="scientific">Niallia taxi</name>
    <dbReference type="NCBI Taxonomy" id="2499688"/>
    <lineage>
        <taxon>Bacteria</taxon>
        <taxon>Bacillati</taxon>
        <taxon>Bacillota</taxon>
        <taxon>Bacilli</taxon>
        <taxon>Bacillales</taxon>
        <taxon>Bacillaceae</taxon>
        <taxon>Niallia</taxon>
    </lineage>
</organism>
<dbReference type="SUPFAM" id="SSF88946">
    <property type="entry name" value="Sigma2 domain of RNA polymerase sigma factors"/>
    <property type="match status" value="1"/>
</dbReference>
<dbReference type="GO" id="GO:0003677">
    <property type="term" value="F:DNA binding"/>
    <property type="evidence" value="ECO:0007669"/>
    <property type="project" value="UniProtKB-KW"/>
</dbReference>
<proteinExistence type="inferred from homology"/>
<dbReference type="GO" id="GO:0006352">
    <property type="term" value="P:DNA-templated transcription initiation"/>
    <property type="evidence" value="ECO:0007669"/>
    <property type="project" value="InterPro"/>
</dbReference>
<keyword evidence="4" id="KW-0238">DNA-binding</keyword>
<name>A0A437KCN9_9BACI</name>
<dbReference type="NCBIfam" id="TIGR02937">
    <property type="entry name" value="sigma70-ECF"/>
    <property type="match status" value="1"/>
</dbReference>
<gene>
    <name evidence="7" type="ORF">EM808_11090</name>
</gene>
<dbReference type="GO" id="GO:0016987">
    <property type="term" value="F:sigma factor activity"/>
    <property type="evidence" value="ECO:0007669"/>
    <property type="project" value="UniProtKB-KW"/>
</dbReference>
<sequence length="168" mass="19713">MIDSEYRILVEQYTPMIHHMLKKLAIYKNKEEFLQIGLISIWEAHENYKEEKGRFSSYLYMHMKGRLLDELKRRSKEEQRTLYPEETFWETAASAFTITDDEPYIQALCKSLTKREAKWVIYTFIQQLTISEIAAKENVSKSAVKGWKKGAIIKLKRLLLAASKNGTA</sequence>
<evidence type="ECO:0000256" key="5">
    <source>
        <dbReference type="ARBA" id="ARBA00023163"/>
    </source>
</evidence>
<dbReference type="AlphaFoldDB" id="A0A437KCN9"/>
<evidence type="ECO:0000256" key="1">
    <source>
        <dbReference type="ARBA" id="ARBA00010641"/>
    </source>
</evidence>
<comment type="similarity">
    <text evidence="1">Belongs to the sigma-70 factor family. ECF subfamily.</text>
</comment>
<evidence type="ECO:0000256" key="2">
    <source>
        <dbReference type="ARBA" id="ARBA00023015"/>
    </source>
</evidence>
<dbReference type="RefSeq" id="WP_127738272.1">
    <property type="nucleotide sequence ID" value="NZ_RZTZ01000003.1"/>
</dbReference>
<dbReference type="EMBL" id="RZTZ01000003">
    <property type="protein sequence ID" value="RVT63796.1"/>
    <property type="molecule type" value="Genomic_DNA"/>
</dbReference>
<evidence type="ECO:0000313" key="8">
    <source>
        <dbReference type="Proteomes" id="UP000288024"/>
    </source>
</evidence>
<comment type="caution">
    <text evidence="7">The sequence shown here is derived from an EMBL/GenBank/DDBJ whole genome shotgun (WGS) entry which is preliminary data.</text>
</comment>
<dbReference type="InterPro" id="IPR007627">
    <property type="entry name" value="RNA_pol_sigma70_r2"/>
</dbReference>
<keyword evidence="8" id="KW-1185">Reference proteome</keyword>
<keyword evidence="2" id="KW-0805">Transcription regulation</keyword>
<accession>A0A437KCN9</accession>
<evidence type="ECO:0000256" key="4">
    <source>
        <dbReference type="ARBA" id="ARBA00023125"/>
    </source>
</evidence>
<dbReference type="Gene3D" id="1.10.1740.10">
    <property type="match status" value="1"/>
</dbReference>
<dbReference type="InterPro" id="IPR014284">
    <property type="entry name" value="RNA_pol_sigma-70_dom"/>
</dbReference>
<dbReference type="Gene3D" id="1.10.10.10">
    <property type="entry name" value="Winged helix-like DNA-binding domain superfamily/Winged helix DNA-binding domain"/>
    <property type="match status" value="1"/>
</dbReference>
<dbReference type="InterPro" id="IPR013324">
    <property type="entry name" value="RNA_pol_sigma_r3/r4-like"/>
</dbReference>
<dbReference type="InterPro" id="IPR039425">
    <property type="entry name" value="RNA_pol_sigma-70-like"/>
</dbReference>
<dbReference type="Pfam" id="PF04542">
    <property type="entry name" value="Sigma70_r2"/>
    <property type="match status" value="1"/>
</dbReference>
<keyword evidence="5" id="KW-0804">Transcription</keyword>
<feature type="domain" description="RNA polymerase sigma-70 region 2" evidence="6">
    <location>
        <begin position="9"/>
        <end position="76"/>
    </location>
</feature>
<keyword evidence="3" id="KW-0731">Sigma factor</keyword>
<dbReference type="SUPFAM" id="SSF88659">
    <property type="entry name" value="Sigma3 and sigma4 domains of RNA polymerase sigma factors"/>
    <property type="match status" value="1"/>
</dbReference>
<dbReference type="InterPro" id="IPR013325">
    <property type="entry name" value="RNA_pol_sigma_r2"/>
</dbReference>
<dbReference type="Proteomes" id="UP000288024">
    <property type="component" value="Unassembled WGS sequence"/>
</dbReference>
<dbReference type="PANTHER" id="PTHR43133">
    <property type="entry name" value="RNA POLYMERASE ECF-TYPE SIGMA FACTO"/>
    <property type="match status" value="1"/>
</dbReference>
<evidence type="ECO:0000313" key="7">
    <source>
        <dbReference type="EMBL" id="RVT63796.1"/>
    </source>
</evidence>
<dbReference type="InterPro" id="IPR036388">
    <property type="entry name" value="WH-like_DNA-bd_sf"/>
</dbReference>
<protein>
    <submittedName>
        <fullName evidence="7">Sigma-70 family RNA polymerase sigma factor</fullName>
    </submittedName>
</protein>
<reference evidence="7 8" key="1">
    <citation type="submission" date="2019-01" db="EMBL/GenBank/DDBJ databases">
        <title>Bacillus sp. M5HDSG1-1, whole genome shotgun sequence.</title>
        <authorList>
            <person name="Tuo L."/>
        </authorList>
    </citation>
    <scope>NUCLEOTIDE SEQUENCE [LARGE SCALE GENOMIC DNA]</scope>
    <source>
        <strain evidence="7 8">M5HDSG1-1</strain>
    </source>
</reference>
<evidence type="ECO:0000259" key="6">
    <source>
        <dbReference type="Pfam" id="PF04542"/>
    </source>
</evidence>
<evidence type="ECO:0000256" key="3">
    <source>
        <dbReference type="ARBA" id="ARBA00023082"/>
    </source>
</evidence>
<dbReference type="PANTHER" id="PTHR43133:SF8">
    <property type="entry name" value="RNA POLYMERASE SIGMA FACTOR HI_1459-RELATED"/>
    <property type="match status" value="1"/>
</dbReference>